<accession>A0ABM7YJ48</accession>
<dbReference type="Proteomes" id="UP001057498">
    <property type="component" value="Chromosome"/>
</dbReference>
<protein>
    <recommendedName>
        <fullName evidence="3">Methyltransferase domain-containing protein</fullName>
    </recommendedName>
</protein>
<dbReference type="SUPFAM" id="SSF53335">
    <property type="entry name" value="S-adenosyl-L-methionine-dependent methyltransferases"/>
    <property type="match status" value="1"/>
</dbReference>
<dbReference type="InterPro" id="IPR029063">
    <property type="entry name" value="SAM-dependent_MTases_sf"/>
</dbReference>
<reference evidence="1" key="1">
    <citation type="submission" date="2022-04" db="EMBL/GenBank/DDBJ databases">
        <title>Whole genome sequence of Sphaerotilus sp. FB-5.</title>
        <authorList>
            <person name="Takeda M."/>
            <person name="Narihara S."/>
            <person name="Akimoto M."/>
            <person name="Akimoto R."/>
            <person name="Nishiyashiki S."/>
            <person name="Murakami T."/>
        </authorList>
    </citation>
    <scope>NUCLEOTIDE SEQUENCE</scope>
    <source>
        <strain evidence="1">FB-5</strain>
    </source>
</reference>
<dbReference type="Gene3D" id="3.40.50.150">
    <property type="entry name" value="Vaccinia Virus protein VP39"/>
    <property type="match status" value="1"/>
</dbReference>
<keyword evidence="2" id="KW-1185">Reference proteome</keyword>
<evidence type="ECO:0000313" key="1">
    <source>
        <dbReference type="EMBL" id="BDI04446.1"/>
    </source>
</evidence>
<evidence type="ECO:0008006" key="3">
    <source>
        <dbReference type="Google" id="ProtNLM"/>
    </source>
</evidence>
<organism evidence="1 2">
    <name type="scientific">Sphaerotilus microaerophilus</name>
    <dbReference type="NCBI Taxonomy" id="2914710"/>
    <lineage>
        <taxon>Bacteria</taxon>
        <taxon>Pseudomonadati</taxon>
        <taxon>Pseudomonadota</taxon>
        <taxon>Betaproteobacteria</taxon>
        <taxon>Burkholderiales</taxon>
        <taxon>Sphaerotilaceae</taxon>
        <taxon>Sphaerotilus</taxon>
    </lineage>
</organism>
<gene>
    <name evidence="1" type="ORF">CATMQ487_14160</name>
</gene>
<name>A0ABM7YJ48_9BURK</name>
<dbReference type="RefSeq" id="WP_251972566.1">
    <property type="nucleotide sequence ID" value="NZ_AP025730.1"/>
</dbReference>
<proteinExistence type="predicted"/>
<dbReference type="EMBL" id="AP025730">
    <property type="protein sequence ID" value="BDI04446.1"/>
    <property type="molecule type" value="Genomic_DNA"/>
</dbReference>
<evidence type="ECO:0000313" key="2">
    <source>
        <dbReference type="Proteomes" id="UP001057498"/>
    </source>
</evidence>
<sequence length="508" mass="57653">MNLPALHLCIVQPAGYVHSLGFLDQARYFRYQFRRMGAVVTLAKNRLRHDAVNIVFGAHLGFDAQAAARHTCLFVNLEQLGARGAPVNAAYLELLRRHAAIDYHPANLAAYQGLADEVPLIAFGHAPYLADRPPLAWDQRPIDLLFFGSMNERRRALIERIERAGRRVSLLERPLYGPERDDLIRHAKAVLNLHFYAPSAEHPCRFEQARAFQCLSLGTPVISERTPGTEVPGHFEQSVHWVAPNDLPGWLASDFDQPSFRARSEAQAAAFQQHDLIDGYADLLAFCAGYRQVHQTRLDTSPWQPRRIHIGSGKDYRPGWLNIDILPAAEPDVLLDLAQPVQWPLEFDSPTHGPVRLNAGSIQTIHASNVLEHVGDLPQMMRNCLDLLTLQGEMHIEVPYEHAPTAWQDPTHVRAINENSWIYYTDWFWYLGWFEHRFELADSSYLDAQLKPCAREGAHFMRVRLRKIETSLEERTRARTLRADFGGLPDDDIWATEPETAPDALTSA</sequence>